<feature type="chain" id="PRO_5046708738" evidence="1">
    <location>
        <begin position="21"/>
        <end position="472"/>
    </location>
</feature>
<feature type="signal peptide" evidence="1">
    <location>
        <begin position="1"/>
        <end position="20"/>
    </location>
</feature>
<accession>A0ABU3BSM6</accession>
<dbReference type="NCBIfam" id="TIGR04183">
    <property type="entry name" value="Por_Secre_tail"/>
    <property type="match status" value="1"/>
</dbReference>
<dbReference type="InterPro" id="IPR024079">
    <property type="entry name" value="MetalloPept_cat_dom_sf"/>
</dbReference>
<evidence type="ECO:0000256" key="1">
    <source>
        <dbReference type="SAM" id="SignalP"/>
    </source>
</evidence>
<organism evidence="2 3">
    <name type="scientific">Rubrivirga litoralis</name>
    <dbReference type="NCBI Taxonomy" id="3075598"/>
    <lineage>
        <taxon>Bacteria</taxon>
        <taxon>Pseudomonadati</taxon>
        <taxon>Rhodothermota</taxon>
        <taxon>Rhodothermia</taxon>
        <taxon>Rhodothermales</taxon>
        <taxon>Rubricoccaceae</taxon>
        <taxon>Rubrivirga</taxon>
    </lineage>
</organism>
<sequence>MKALLPALLAAALLATAASAQPAPITLVENGPRAERINVAVVAEGYREADLDAFQAAAGRLIDALFATAPYDRYAAFFNAYAVPTVSAEAGADRPARSEARDTYLSATFGCGGVHRSLCLGGDGERRLNALLRDALPEYDVALVLVNDAEYGGSGGRVAVVSAHAAAAEIAVHEMGHTLAGLADEYGGGAAAGFASRNTATDAHPAHVPWSAWLDDATPLPTPDDAAHGHVVGAFEGAAYADHGAYRPERHCRMRALGHGFCAVCNEHHIGAIYDRVSPIAAAWPAESDVTAGAGRLAFRVDALVPAGQARYEWTVDGVTVGTSAALALDAGDLPPGASHVEVRVTDATDEVRDSTLVPLLSDVRAWTVTRPAATAAESGAGGADTATRLGLAAPNPVRHAARLPFRLAEGGAVRLSVYDALGREVAVLVDGERPAGLHEATWSAGALAAGVYVVRLEAPGATATQVVTVAR</sequence>
<dbReference type="InterPro" id="IPR026444">
    <property type="entry name" value="Secre_tail"/>
</dbReference>
<name>A0ABU3BSM6_9BACT</name>
<keyword evidence="3" id="KW-1185">Reference proteome</keyword>
<dbReference type="Proteomes" id="UP001267426">
    <property type="component" value="Unassembled WGS sequence"/>
</dbReference>
<reference evidence="2 3" key="1">
    <citation type="submission" date="2023-09" db="EMBL/GenBank/DDBJ databases">
        <authorList>
            <person name="Rey-Velasco X."/>
        </authorList>
    </citation>
    <scope>NUCLEOTIDE SEQUENCE [LARGE SCALE GENOMIC DNA]</scope>
    <source>
        <strain evidence="2 3">F394</strain>
    </source>
</reference>
<comment type="caution">
    <text evidence="2">The sequence shown here is derived from an EMBL/GenBank/DDBJ whole genome shotgun (WGS) entry which is preliminary data.</text>
</comment>
<evidence type="ECO:0000313" key="3">
    <source>
        <dbReference type="Proteomes" id="UP001267426"/>
    </source>
</evidence>
<dbReference type="Gene3D" id="2.60.40.4070">
    <property type="match status" value="1"/>
</dbReference>
<dbReference type="Gene3D" id="3.40.390.10">
    <property type="entry name" value="Collagenase (Catalytic Domain)"/>
    <property type="match status" value="1"/>
</dbReference>
<proteinExistence type="predicted"/>
<dbReference type="Pfam" id="PF09471">
    <property type="entry name" value="Peptidase_M64"/>
    <property type="match status" value="2"/>
</dbReference>
<protein>
    <submittedName>
        <fullName evidence="2">M64 family metallopeptidase</fullName>
    </submittedName>
</protein>
<dbReference type="InterPro" id="IPR019026">
    <property type="entry name" value="Peptidase_M64_IgA"/>
</dbReference>
<keyword evidence="1" id="KW-0732">Signal</keyword>
<evidence type="ECO:0000313" key="2">
    <source>
        <dbReference type="EMBL" id="MDT0632283.1"/>
    </source>
</evidence>
<dbReference type="EMBL" id="JAVRHT010000025">
    <property type="protein sequence ID" value="MDT0632283.1"/>
    <property type="molecule type" value="Genomic_DNA"/>
</dbReference>
<dbReference type="RefSeq" id="WP_311664040.1">
    <property type="nucleotide sequence ID" value="NZ_JAVRHT010000025.1"/>
</dbReference>
<gene>
    <name evidence="2" type="ORF">RM540_11045</name>
</gene>